<proteinExistence type="predicted"/>
<dbReference type="Pfam" id="PF12872">
    <property type="entry name" value="OST-HTH"/>
    <property type="match status" value="1"/>
</dbReference>
<dbReference type="InterPro" id="IPR000999">
    <property type="entry name" value="RNase_III_dom"/>
</dbReference>
<evidence type="ECO:0000259" key="2">
    <source>
        <dbReference type="PROSITE" id="PS51644"/>
    </source>
</evidence>
<protein>
    <submittedName>
        <fullName evidence="3">NYN domain-containing protein</fullName>
    </submittedName>
</protein>
<feature type="domain" description="RNase III" evidence="1">
    <location>
        <begin position="265"/>
        <end position="310"/>
    </location>
</feature>
<sequence length="410" mass="46986">MIDKVGIFLDIENLAGWLKLDGGETLLDRASELGSVVVRRAYGDFSLASVSKRQSELNLLGFEFVHVYHPVKGKNSADIQIVVDVMEYLTRVPDLQWFVLATGDADFSPLFRRLKELGKSVVGIGPKSKLSEVVKKSCNRFIYTDTNVADIDITTFSINNKELQESSLELLEKILNRNTDEIAVSVLKTAILELDPSFDERNFGYSKFLSFLKSVPDIVSLRLDKQKTTWFAKSAEDNNDEIKISSEDQNNQNQNIQLQPTPDLYKRLLKKIGLRLCKKKLLCEAFVKLNQKFKDKFSISEQLEFLFDTFDNLYSRGEIRAASFLLYKSGYIFKNEDVNDTANLSLATTYSQEEILIKIDKIILSHIYYQCKNKNTKFITDLCISLMMSNLFKNKIKIQEFISQCKLDQK</sequence>
<organism evidence="3 4">
    <name type="scientific">Anabaena sphaerica FACHB-251</name>
    <dbReference type="NCBI Taxonomy" id="2692883"/>
    <lineage>
        <taxon>Bacteria</taxon>
        <taxon>Bacillati</taxon>
        <taxon>Cyanobacteriota</taxon>
        <taxon>Cyanophyceae</taxon>
        <taxon>Nostocales</taxon>
        <taxon>Nostocaceae</taxon>
        <taxon>Anabaena</taxon>
    </lineage>
</organism>
<dbReference type="PROSITE" id="PS50142">
    <property type="entry name" value="RNASE_3_2"/>
    <property type="match status" value="1"/>
</dbReference>
<reference evidence="4" key="1">
    <citation type="journal article" date="2020" name="ISME J.">
        <title>Comparative genomics reveals insights into cyanobacterial evolution and habitat adaptation.</title>
        <authorList>
            <person name="Chen M.Y."/>
            <person name="Teng W.K."/>
            <person name="Zhao L."/>
            <person name="Hu C.X."/>
            <person name="Zhou Y.K."/>
            <person name="Han B.P."/>
            <person name="Song L.R."/>
            <person name="Shu W.S."/>
        </authorList>
    </citation>
    <scope>NUCLEOTIDE SEQUENCE [LARGE SCALE GENOMIC DNA]</scope>
    <source>
        <strain evidence="4">FACHB-251</strain>
    </source>
</reference>
<feature type="domain" description="HTH OST-type" evidence="2">
    <location>
        <begin position="163"/>
        <end position="236"/>
    </location>
</feature>
<dbReference type="Pfam" id="PF01936">
    <property type="entry name" value="NYN"/>
    <property type="match status" value="1"/>
</dbReference>
<dbReference type="EMBL" id="JACJQU010000008">
    <property type="protein sequence ID" value="MBD2294848.1"/>
    <property type="molecule type" value="Genomic_DNA"/>
</dbReference>
<dbReference type="Proteomes" id="UP000662185">
    <property type="component" value="Unassembled WGS sequence"/>
</dbReference>
<evidence type="ECO:0000313" key="3">
    <source>
        <dbReference type="EMBL" id="MBD2294848.1"/>
    </source>
</evidence>
<dbReference type="PANTHER" id="PTHR35811:SF1">
    <property type="entry name" value="HTH OST-TYPE DOMAIN-CONTAINING PROTEIN"/>
    <property type="match status" value="1"/>
</dbReference>
<dbReference type="InterPro" id="IPR021139">
    <property type="entry name" value="NYN"/>
</dbReference>
<evidence type="ECO:0000313" key="4">
    <source>
        <dbReference type="Proteomes" id="UP000662185"/>
    </source>
</evidence>
<dbReference type="AlphaFoldDB" id="A0A927A1Y9"/>
<dbReference type="PROSITE" id="PS51644">
    <property type="entry name" value="HTH_OST"/>
    <property type="match status" value="1"/>
</dbReference>
<dbReference type="GO" id="GO:0004525">
    <property type="term" value="F:ribonuclease III activity"/>
    <property type="evidence" value="ECO:0007669"/>
    <property type="project" value="InterPro"/>
</dbReference>
<dbReference type="PANTHER" id="PTHR35811">
    <property type="entry name" value="SLR1870 PROTEIN"/>
    <property type="match status" value="1"/>
</dbReference>
<dbReference type="Gene3D" id="3.40.50.1010">
    <property type="entry name" value="5'-nuclease"/>
    <property type="match status" value="1"/>
</dbReference>
<dbReference type="Gene3D" id="3.30.420.610">
    <property type="entry name" value="LOTUS domain-like"/>
    <property type="match status" value="1"/>
</dbReference>
<gene>
    <name evidence="3" type="ORF">H6G06_15490</name>
</gene>
<dbReference type="GO" id="GO:0006396">
    <property type="term" value="P:RNA processing"/>
    <property type="evidence" value="ECO:0007669"/>
    <property type="project" value="InterPro"/>
</dbReference>
<dbReference type="CDD" id="cd11297">
    <property type="entry name" value="PIN_LabA-like_N_1"/>
    <property type="match status" value="1"/>
</dbReference>
<dbReference type="InterPro" id="IPR041966">
    <property type="entry name" value="LOTUS-like"/>
</dbReference>
<evidence type="ECO:0000259" key="1">
    <source>
        <dbReference type="PROSITE" id="PS50142"/>
    </source>
</evidence>
<dbReference type="RefSeq" id="WP_190561637.1">
    <property type="nucleotide sequence ID" value="NZ_JACJQU010000008.1"/>
</dbReference>
<dbReference type="InterPro" id="IPR025605">
    <property type="entry name" value="OST-HTH/LOTUS_dom"/>
</dbReference>
<accession>A0A927A1Y9</accession>
<comment type="caution">
    <text evidence="3">The sequence shown here is derived from an EMBL/GenBank/DDBJ whole genome shotgun (WGS) entry which is preliminary data.</text>
</comment>
<name>A0A927A1Y9_9NOST</name>
<keyword evidence="4" id="KW-1185">Reference proteome</keyword>